<evidence type="ECO:0000313" key="5">
    <source>
        <dbReference type="EMBL" id="MDF3834662.1"/>
    </source>
</evidence>
<comment type="similarity">
    <text evidence="1">Belongs to the leucine-binding protein family.</text>
</comment>
<reference evidence="5 6" key="1">
    <citation type="submission" date="2023-03" db="EMBL/GenBank/DDBJ databases">
        <title>Draft assemblies of triclosan tolerant bacteria isolated from returned activated sludge.</title>
        <authorList>
            <person name="Van Hamelsveld S."/>
        </authorList>
    </citation>
    <scope>NUCLEOTIDE SEQUENCE [LARGE SCALE GENOMIC DNA]</scope>
    <source>
        <strain evidence="5 6">GW210010_S58</strain>
    </source>
</reference>
<comment type="caution">
    <text evidence="5">The sequence shown here is derived from an EMBL/GenBank/DDBJ whole genome shotgun (WGS) entry which is preliminary data.</text>
</comment>
<gene>
    <name evidence="5" type="ORF">P3W85_17095</name>
</gene>
<dbReference type="Pfam" id="PF13458">
    <property type="entry name" value="Peripla_BP_6"/>
    <property type="match status" value="1"/>
</dbReference>
<sequence length="401" mass="43300">MMRENASGWSMLRRRWALPLACLLLSCTAAAGEVRIAVVSLADDPRYDSRQLEKRYPGHPEGRPLDGARVAVAESRFALDALGVTLVLEPVEVRGADEVAAAVSGLVGRKVKYFVLDLPAPAVVQAAKAARPADALLFNVSAEDDSLRGAACAPNLLHTLPSLRMRADALMQYLAARKWRKALLLVGPRPADREQQAAFLQSAKRFGVSWSAQRPFKLSNDPRERDLSNLNLLTTGVDYDAVVVADSDGEFARALPYATQLPRPVAGASGLTAQAWHWAWERNGGPQLNRRFSKAAGRPMAGFDWAGWAAVKAVAATVAAYPKAGFATQRDALVSGEVVVDGFKGPRLSFRPWDGQLRQPLLLSHPDGVVATAPVEGFLHPKNNLDTLGADAPETACRMTR</sequence>
<dbReference type="SUPFAM" id="SSF53822">
    <property type="entry name" value="Periplasmic binding protein-like I"/>
    <property type="match status" value="1"/>
</dbReference>
<dbReference type="Gene3D" id="3.40.50.2300">
    <property type="match status" value="2"/>
</dbReference>
<protein>
    <submittedName>
        <fullName evidence="5">ABC transporter substrate-binding protein</fullName>
    </submittedName>
</protein>
<dbReference type="InterPro" id="IPR022478">
    <property type="entry name" value="ABC_transptr_sub-bd_PQQ"/>
</dbReference>
<evidence type="ECO:0000256" key="3">
    <source>
        <dbReference type="SAM" id="SignalP"/>
    </source>
</evidence>
<evidence type="ECO:0000256" key="1">
    <source>
        <dbReference type="ARBA" id="ARBA00010062"/>
    </source>
</evidence>
<dbReference type="NCBIfam" id="TIGR03863">
    <property type="entry name" value="PQQ_ABC_bind"/>
    <property type="match status" value="1"/>
</dbReference>
<keyword evidence="6" id="KW-1185">Reference proteome</keyword>
<accession>A0ABT6AQ07</accession>
<dbReference type="InterPro" id="IPR028081">
    <property type="entry name" value="Leu-bd"/>
</dbReference>
<evidence type="ECO:0000313" key="6">
    <source>
        <dbReference type="Proteomes" id="UP001216674"/>
    </source>
</evidence>
<organism evidence="5 6">
    <name type="scientific">Cupriavidus basilensis</name>
    <dbReference type="NCBI Taxonomy" id="68895"/>
    <lineage>
        <taxon>Bacteria</taxon>
        <taxon>Pseudomonadati</taxon>
        <taxon>Pseudomonadota</taxon>
        <taxon>Betaproteobacteria</taxon>
        <taxon>Burkholderiales</taxon>
        <taxon>Burkholderiaceae</taxon>
        <taxon>Cupriavidus</taxon>
    </lineage>
</organism>
<dbReference type="RefSeq" id="WP_276265649.1">
    <property type="nucleotide sequence ID" value="NZ_JARJLM010000290.1"/>
</dbReference>
<dbReference type="InterPro" id="IPR028082">
    <property type="entry name" value="Peripla_BP_I"/>
</dbReference>
<evidence type="ECO:0000256" key="2">
    <source>
        <dbReference type="ARBA" id="ARBA00022729"/>
    </source>
</evidence>
<keyword evidence="2 3" id="KW-0732">Signal</keyword>
<feature type="chain" id="PRO_5047256031" evidence="3">
    <location>
        <begin position="32"/>
        <end position="401"/>
    </location>
</feature>
<dbReference type="EMBL" id="JARJLM010000290">
    <property type="protein sequence ID" value="MDF3834662.1"/>
    <property type="molecule type" value="Genomic_DNA"/>
</dbReference>
<name>A0ABT6AQ07_9BURK</name>
<dbReference type="Proteomes" id="UP001216674">
    <property type="component" value="Unassembled WGS sequence"/>
</dbReference>
<proteinExistence type="inferred from homology"/>
<feature type="domain" description="Leucine-binding protein" evidence="4">
    <location>
        <begin position="66"/>
        <end position="219"/>
    </location>
</feature>
<feature type="signal peptide" evidence="3">
    <location>
        <begin position="1"/>
        <end position="31"/>
    </location>
</feature>
<dbReference type="PROSITE" id="PS51257">
    <property type="entry name" value="PROKAR_LIPOPROTEIN"/>
    <property type="match status" value="1"/>
</dbReference>
<evidence type="ECO:0000259" key="4">
    <source>
        <dbReference type="Pfam" id="PF13458"/>
    </source>
</evidence>